<proteinExistence type="predicted"/>
<feature type="domain" description="BEN" evidence="1">
    <location>
        <begin position="132"/>
        <end position="238"/>
    </location>
</feature>
<dbReference type="InterPro" id="IPR040391">
    <property type="entry name" value="BEND5"/>
</dbReference>
<dbReference type="GO" id="GO:0045892">
    <property type="term" value="P:negative regulation of DNA-templated transcription"/>
    <property type="evidence" value="ECO:0007669"/>
    <property type="project" value="InterPro"/>
</dbReference>
<dbReference type="GO" id="GO:0003677">
    <property type="term" value="F:DNA binding"/>
    <property type="evidence" value="ECO:0007669"/>
    <property type="project" value="InterPro"/>
</dbReference>
<dbReference type="EMBL" id="JABSTV010001247">
    <property type="protein sequence ID" value="KAH7972493.1"/>
    <property type="molecule type" value="Genomic_DNA"/>
</dbReference>
<dbReference type="Proteomes" id="UP000821837">
    <property type="component" value="Chromosome 11"/>
</dbReference>
<accession>A0A9D4QD19</accession>
<dbReference type="VEuPathDB" id="VectorBase:RSAN_040631"/>
<name>A0A9D4QD19_RHISA</name>
<comment type="caution">
    <text evidence="2">The sequence shown here is derived from an EMBL/GenBank/DDBJ whole genome shotgun (WGS) entry which is preliminary data.</text>
</comment>
<organism evidence="2 3">
    <name type="scientific">Rhipicephalus sanguineus</name>
    <name type="common">Brown dog tick</name>
    <name type="synonym">Ixodes sanguineus</name>
    <dbReference type="NCBI Taxonomy" id="34632"/>
    <lineage>
        <taxon>Eukaryota</taxon>
        <taxon>Metazoa</taxon>
        <taxon>Ecdysozoa</taxon>
        <taxon>Arthropoda</taxon>
        <taxon>Chelicerata</taxon>
        <taxon>Arachnida</taxon>
        <taxon>Acari</taxon>
        <taxon>Parasitiformes</taxon>
        <taxon>Ixodida</taxon>
        <taxon>Ixodoidea</taxon>
        <taxon>Ixodidae</taxon>
        <taxon>Rhipicephalinae</taxon>
        <taxon>Rhipicephalus</taxon>
        <taxon>Rhipicephalus</taxon>
    </lineage>
</organism>
<evidence type="ECO:0000313" key="2">
    <source>
        <dbReference type="EMBL" id="KAH7972493.1"/>
    </source>
</evidence>
<evidence type="ECO:0000259" key="1">
    <source>
        <dbReference type="PROSITE" id="PS51457"/>
    </source>
</evidence>
<keyword evidence="3" id="KW-1185">Reference proteome</keyword>
<protein>
    <recommendedName>
        <fullName evidence="1">BEN domain-containing protein</fullName>
    </recommendedName>
</protein>
<gene>
    <name evidence="2" type="ORF">HPB52_012662</name>
</gene>
<dbReference type="VEuPathDB" id="VectorBase:RSAN_049122"/>
<dbReference type="PANTHER" id="PTHR14628">
    <property type="entry name" value="BEN DOMAIN-CONTAINING PROTEIN 5"/>
    <property type="match status" value="1"/>
</dbReference>
<reference evidence="2" key="1">
    <citation type="journal article" date="2020" name="Cell">
        <title>Large-Scale Comparative Analyses of Tick Genomes Elucidate Their Genetic Diversity and Vector Capacities.</title>
        <authorList>
            <consortium name="Tick Genome and Microbiome Consortium (TIGMIC)"/>
            <person name="Jia N."/>
            <person name="Wang J."/>
            <person name="Shi W."/>
            <person name="Du L."/>
            <person name="Sun Y."/>
            <person name="Zhan W."/>
            <person name="Jiang J.F."/>
            <person name="Wang Q."/>
            <person name="Zhang B."/>
            <person name="Ji P."/>
            <person name="Bell-Sakyi L."/>
            <person name="Cui X.M."/>
            <person name="Yuan T.T."/>
            <person name="Jiang B.G."/>
            <person name="Yang W.F."/>
            <person name="Lam T.T."/>
            <person name="Chang Q.C."/>
            <person name="Ding S.J."/>
            <person name="Wang X.J."/>
            <person name="Zhu J.G."/>
            <person name="Ruan X.D."/>
            <person name="Zhao L."/>
            <person name="Wei J.T."/>
            <person name="Ye R.Z."/>
            <person name="Que T.C."/>
            <person name="Du C.H."/>
            <person name="Zhou Y.H."/>
            <person name="Cheng J.X."/>
            <person name="Dai P.F."/>
            <person name="Guo W.B."/>
            <person name="Han X.H."/>
            <person name="Huang E.J."/>
            <person name="Li L.F."/>
            <person name="Wei W."/>
            <person name="Gao Y.C."/>
            <person name="Liu J.Z."/>
            <person name="Shao H.Z."/>
            <person name="Wang X."/>
            <person name="Wang C.C."/>
            <person name="Yang T.C."/>
            <person name="Huo Q.B."/>
            <person name="Li W."/>
            <person name="Chen H.Y."/>
            <person name="Chen S.E."/>
            <person name="Zhou L.G."/>
            <person name="Ni X.B."/>
            <person name="Tian J.H."/>
            <person name="Sheng Y."/>
            <person name="Liu T."/>
            <person name="Pan Y.S."/>
            <person name="Xia L.Y."/>
            <person name="Li J."/>
            <person name="Zhao F."/>
            <person name="Cao W.C."/>
        </authorList>
    </citation>
    <scope>NUCLEOTIDE SEQUENCE</scope>
    <source>
        <strain evidence="2">Rsan-2018</strain>
    </source>
</reference>
<sequence>MFSHAYVRYLEDKRCALVDTTDIRDFDKWDHQDIDEKRIKAATHWVNWVFKDGSSDYFPAEILHLGVESANGTVAHSMVQPTVVVPPSTPPPAQGPEEKNGAAAARAFCSPAAITQQSTPESRGPDDMVDIGQGLKIPTGAWQRIQLQPKDSLFVKELLVAIWDPADLKGRSLQGKRSPRFPDRPIKEPLTPWKVSVMRECYKERLLRLGLPAEILQNSLKRLNHFVVEKLADIEKLAKKSEVTGKRTDDFGQLIDPLASVHMVPINC</sequence>
<reference evidence="2" key="2">
    <citation type="submission" date="2021-09" db="EMBL/GenBank/DDBJ databases">
        <authorList>
            <person name="Jia N."/>
            <person name="Wang J."/>
            <person name="Shi W."/>
            <person name="Du L."/>
            <person name="Sun Y."/>
            <person name="Zhan W."/>
            <person name="Jiang J."/>
            <person name="Wang Q."/>
            <person name="Zhang B."/>
            <person name="Ji P."/>
            <person name="Sakyi L.B."/>
            <person name="Cui X."/>
            <person name="Yuan T."/>
            <person name="Jiang B."/>
            <person name="Yang W."/>
            <person name="Lam T.T.-Y."/>
            <person name="Chang Q."/>
            <person name="Ding S."/>
            <person name="Wang X."/>
            <person name="Zhu J."/>
            <person name="Ruan X."/>
            <person name="Zhao L."/>
            <person name="Wei J."/>
            <person name="Que T."/>
            <person name="Du C."/>
            <person name="Cheng J."/>
            <person name="Dai P."/>
            <person name="Han X."/>
            <person name="Huang E."/>
            <person name="Gao Y."/>
            <person name="Liu J."/>
            <person name="Shao H."/>
            <person name="Ye R."/>
            <person name="Li L."/>
            <person name="Wei W."/>
            <person name="Wang X."/>
            <person name="Wang C."/>
            <person name="Huo Q."/>
            <person name="Li W."/>
            <person name="Guo W."/>
            <person name="Chen H."/>
            <person name="Chen S."/>
            <person name="Zhou L."/>
            <person name="Zhou L."/>
            <person name="Ni X."/>
            <person name="Tian J."/>
            <person name="Zhou Y."/>
            <person name="Sheng Y."/>
            <person name="Liu T."/>
            <person name="Pan Y."/>
            <person name="Xia L."/>
            <person name="Li J."/>
            <person name="Zhao F."/>
            <person name="Cao W."/>
        </authorList>
    </citation>
    <scope>NUCLEOTIDE SEQUENCE</scope>
    <source>
        <strain evidence="2">Rsan-2018</strain>
        <tissue evidence="2">Larvae</tissue>
    </source>
</reference>
<dbReference type="PROSITE" id="PS51457">
    <property type="entry name" value="BEN"/>
    <property type="match status" value="1"/>
</dbReference>
<dbReference type="Gene3D" id="1.10.10.2590">
    <property type="entry name" value="BEN domain"/>
    <property type="match status" value="1"/>
</dbReference>
<dbReference type="AlphaFoldDB" id="A0A9D4QD19"/>
<dbReference type="PANTHER" id="PTHR14628:SF1">
    <property type="entry name" value="BEN DOMAIN-CONTAINING PROTEIN 5"/>
    <property type="match status" value="1"/>
</dbReference>
<dbReference type="InterPro" id="IPR018379">
    <property type="entry name" value="BEN_domain"/>
</dbReference>
<evidence type="ECO:0000313" key="3">
    <source>
        <dbReference type="Proteomes" id="UP000821837"/>
    </source>
</evidence>